<dbReference type="HOGENOM" id="CLU_2671035_0_0_1"/>
<evidence type="ECO:0000313" key="3">
    <source>
        <dbReference type="Proteomes" id="UP000016933"/>
    </source>
</evidence>
<dbReference type="AlphaFoldDB" id="N1PJT7"/>
<name>N1PJT7_DOTSN</name>
<accession>N1PJT7</accession>
<reference evidence="3" key="1">
    <citation type="journal article" date="2012" name="PLoS Genet.">
        <title>The genomes of the fungal plant pathogens Cladosporium fulvum and Dothistroma septosporum reveal adaptation to different hosts and lifestyles but also signatures of common ancestry.</title>
        <authorList>
            <person name="de Wit P.J.G.M."/>
            <person name="van der Burgt A."/>
            <person name="Oekmen B."/>
            <person name="Stergiopoulos I."/>
            <person name="Abd-Elsalam K.A."/>
            <person name="Aerts A.L."/>
            <person name="Bahkali A.H."/>
            <person name="Beenen H.G."/>
            <person name="Chettri P."/>
            <person name="Cox M.P."/>
            <person name="Datema E."/>
            <person name="de Vries R.P."/>
            <person name="Dhillon B."/>
            <person name="Ganley A.R."/>
            <person name="Griffiths S.A."/>
            <person name="Guo Y."/>
            <person name="Hamelin R.C."/>
            <person name="Henrissat B."/>
            <person name="Kabir M.S."/>
            <person name="Jashni M.K."/>
            <person name="Kema G."/>
            <person name="Klaubauf S."/>
            <person name="Lapidus A."/>
            <person name="Levasseur A."/>
            <person name="Lindquist E."/>
            <person name="Mehrabi R."/>
            <person name="Ohm R.A."/>
            <person name="Owen T.J."/>
            <person name="Salamov A."/>
            <person name="Schwelm A."/>
            <person name="Schijlen E."/>
            <person name="Sun H."/>
            <person name="van den Burg H.A."/>
            <person name="van Ham R.C.H.J."/>
            <person name="Zhang S."/>
            <person name="Goodwin S.B."/>
            <person name="Grigoriev I.V."/>
            <person name="Collemare J."/>
            <person name="Bradshaw R.E."/>
        </authorList>
    </citation>
    <scope>NUCLEOTIDE SEQUENCE [LARGE SCALE GENOMIC DNA]</scope>
    <source>
        <strain evidence="3">NZE10 / CBS 128990</strain>
    </source>
</reference>
<proteinExistence type="predicted"/>
<dbReference type="EMBL" id="KB446541">
    <property type="protein sequence ID" value="EME42384.1"/>
    <property type="molecule type" value="Genomic_DNA"/>
</dbReference>
<protein>
    <submittedName>
        <fullName evidence="2">Uncharacterized protein</fullName>
    </submittedName>
</protein>
<dbReference type="STRING" id="675120.N1PJT7"/>
<dbReference type="OrthoDB" id="3648876at2759"/>
<sequence>MAFLELLDAGNRRRSPSLPSSQVLSIGSVGALCLMTDSFIYDASKGGATHLMKNLGISCSARYSDECNRARMLSE</sequence>
<dbReference type="Proteomes" id="UP000016933">
    <property type="component" value="Unassembled WGS sequence"/>
</dbReference>
<keyword evidence="3" id="KW-1185">Reference proteome</keyword>
<evidence type="ECO:0000313" key="2">
    <source>
        <dbReference type="EMBL" id="EME42384.1"/>
    </source>
</evidence>
<reference evidence="2 3" key="2">
    <citation type="journal article" date="2012" name="PLoS Pathog.">
        <title>Diverse lifestyles and strategies of plant pathogenesis encoded in the genomes of eighteen Dothideomycetes fungi.</title>
        <authorList>
            <person name="Ohm R.A."/>
            <person name="Feau N."/>
            <person name="Henrissat B."/>
            <person name="Schoch C.L."/>
            <person name="Horwitz B.A."/>
            <person name="Barry K.W."/>
            <person name="Condon B.J."/>
            <person name="Copeland A.C."/>
            <person name="Dhillon B."/>
            <person name="Glaser F."/>
            <person name="Hesse C.N."/>
            <person name="Kosti I."/>
            <person name="LaButti K."/>
            <person name="Lindquist E.A."/>
            <person name="Lucas S."/>
            <person name="Salamov A.A."/>
            <person name="Bradshaw R.E."/>
            <person name="Ciuffetti L."/>
            <person name="Hamelin R.C."/>
            <person name="Kema G.H.J."/>
            <person name="Lawrence C."/>
            <person name="Scott J.A."/>
            <person name="Spatafora J.W."/>
            <person name="Turgeon B.G."/>
            <person name="de Wit P.J.G.M."/>
            <person name="Zhong S."/>
            <person name="Goodwin S.B."/>
            <person name="Grigoriev I.V."/>
        </authorList>
    </citation>
    <scope>NUCLEOTIDE SEQUENCE [LARGE SCALE GENOMIC DNA]</scope>
    <source>
        <strain evidence="3">NZE10 / CBS 128990</strain>
    </source>
</reference>
<organism evidence="2 3">
    <name type="scientific">Dothistroma septosporum (strain NZE10 / CBS 128990)</name>
    <name type="common">Red band needle blight fungus</name>
    <name type="synonym">Mycosphaerella pini</name>
    <dbReference type="NCBI Taxonomy" id="675120"/>
    <lineage>
        <taxon>Eukaryota</taxon>
        <taxon>Fungi</taxon>
        <taxon>Dikarya</taxon>
        <taxon>Ascomycota</taxon>
        <taxon>Pezizomycotina</taxon>
        <taxon>Dothideomycetes</taxon>
        <taxon>Dothideomycetidae</taxon>
        <taxon>Mycosphaerellales</taxon>
        <taxon>Mycosphaerellaceae</taxon>
        <taxon>Dothistroma</taxon>
    </lineage>
</organism>
<evidence type="ECO:0000256" key="1">
    <source>
        <dbReference type="SAM" id="MobiDB-lite"/>
    </source>
</evidence>
<feature type="region of interest" description="Disordered" evidence="1">
    <location>
        <begin position="1"/>
        <end position="20"/>
    </location>
</feature>
<gene>
    <name evidence="2" type="ORF">DOTSEDRAFT_73268</name>
</gene>